<dbReference type="GO" id="GO:0016567">
    <property type="term" value="P:protein ubiquitination"/>
    <property type="evidence" value="ECO:0007669"/>
    <property type="project" value="EnsemblFungi"/>
</dbReference>
<evidence type="ECO:0000256" key="2">
    <source>
        <dbReference type="ARBA" id="ARBA00022737"/>
    </source>
</evidence>
<dbReference type="Pfam" id="PF13414">
    <property type="entry name" value="TPR_11"/>
    <property type="match status" value="1"/>
</dbReference>
<evidence type="ECO:0000256" key="6">
    <source>
        <dbReference type="ARBA" id="ARBA00023306"/>
    </source>
</evidence>
<keyword evidence="2" id="KW-0677">Repeat</keyword>
<keyword evidence="6" id="KW-0131">Cell cycle</keyword>
<accession>A0A0C7NAV3</accession>
<evidence type="ECO:0000259" key="8">
    <source>
        <dbReference type="Pfam" id="PF04049"/>
    </source>
</evidence>
<gene>
    <name evidence="9" type="ORF">LALA0_S05e09384g</name>
</gene>
<feature type="repeat" description="TPR" evidence="7">
    <location>
        <begin position="426"/>
        <end position="459"/>
    </location>
</feature>
<dbReference type="PANTHER" id="PTHR12558">
    <property type="entry name" value="CELL DIVISION CYCLE 16,23,27"/>
    <property type="match status" value="1"/>
</dbReference>
<dbReference type="OrthoDB" id="10262026at2759"/>
<feature type="repeat" description="TPR" evidence="7">
    <location>
        <begin position="494"/>
        <end position="527"/>
    </location>
</feature>
<evidence type="ECO:0000256" key="1">
    <source>
        <dbReference type="ARBA" id="ARBA00022618"/>
    </source>
</evidence>
<evidence type="ECO:0000256" key="5">
    <source>
        <dbReference type="ARBA" id="ARBA00022803"/>
    </source>
</evidence>
<dbReference type="RefSeq" id="XP_022628831.1">
    <property type="nucleotide sequence ID" value="XM_022772515.1"/>
</dbReference>
<dbReference type="GO" id="GO:0031145">
    <property type="term" value="P:anaphase-promoting complex-dependent catabolic process"/>
    <property type="evidence" value="ECO:0007669"/>
    <property type="project" value="EnsemblFungi"/>
</dbReference>
<organism evidence="9 10">
    <name type="scientific">Lachancea lanzarotensis</name>
    <dbReference type="NCBI Taxonomy" id="1245769"/>
    <lineage>
        <taxon>Eukaryota</taxon>
        <taxon>Fungi</taxon>
        <taxon>Dikarya</taxon>
        <taxon>Ascomycota</taxon>
        <taxon>Saccharomycotina</taxon>
        <taxon>Saccharomycetes</taxon>
        <taxon>Saccharomycetales</taxon>
        <taxon>Saccharomycetaceae</taxon>
        <taxon>Lachancea</taxon>
    </lineage>
</organism>
<dbReference type="HOGENOM" id="CLU_018320_2_1_1"/>
<keyword evidence="10" id="KW-1185">Reference proteome</keyword>
<evidence type="ECO:0000256" key="3">
    <source>
        <dbReference type="ARBA" id="ARBA00022776"/>
    </source>
</evidence>
<dbReference type="InterPro" id="IPR007192">
    <property type="entry name" value="APC8"/>
</dbReference>
<dbReference type="AlphaFoldDB" id="A0A0C7NAV3"/>
<dbReference type="InterPro" id="IPR011990">
    <property type="entry name" value="TPR-like_helical_dom_sf"/>
</dbReference>
<dbReference type="InterPro" id="IPR019734">
    <property type="entry name" value="TPR_rpt"/>
</dbReference>
<dbReference type="GO" id="GO:0030332">
    <property type="term" value="F:cyclin binding"/>
    <property type="evidence" value="ECO:0007669"/>
    <property type="project" value="EnsemblFungi"/>
</dbReference>
<dbReference type="FunFam" id="1.25.40.10:FF:000926">
    <property type="entry name" value="Anaphase-promoting complex subunit CDC23"/>
    <property type="match status" value="1"/>
</dbReference>
<dbReference type="EMBL" id="LN736364">
    <property type="protein sequence ID" value="CEP62606.1"/>
    <property type="molecule type" value="Genomic_DNA"/>
</dbReference>
<name>A0A0C7NAV3_9SACH</name>
<dbReference type="GO" id="GO:0061630">
    <property type="term" value="F:ubiquitin protein ligase activity"/>
    <property type="evidence" value="ECO:0007669"/>
    <property type="project" value="EnsemblFungi"/>
</dbReference>
<evidence type="ECO:0000256" key="4">
    <source>
        <dbReference type="ARBA" id="ARBA00022786"/>
    </source>
</evidence>
<dbReference type="Gene3D" id="1.25.40.10">
    <property type="entry name" value="Tetratricopeptide repeat domain"/>
    <property type="match status" value="3"/>
</dbReference>
<dbReference type="SUPFAM" id="SSF48452">
    <property type="entry name" value="TPR-like"/>
    <property type="match status" value="2"/>
</dbReference>
<protein>
    <submittedName>
        <fullName evidence="9">LALA0S05e09384g1_1</fullName>
    </submittedName>
</protein>
<evidence type="ECO:0000256" key="7">
    <source>
        <dbReference type="PROSITE-ProRule" id="PRU00339"/>
    </source>
</evidence>
<dbReference type="Pfam" id="PF04049">
    <property type="entry name" value="ANAPC8"/>
    <property type="match status" value="1"/>
</dbReference>
<sequence>MDEPFVQLVSDIKTELTYSSSQLSRLKLYNSAKWSAEALWGMCVIEPTTSFTDFSKMDESPLRNRCNTEAIVPQQSPEKASPSMDTFEYNQYLLASTLFDCKEFDRCAYFLADSTHPELLFLKLYSKFLSWDKKNQESVENMLTAKDVKGVQGIGNVNGDSKGRESIERFRDYEAGNNGHHKKSADLDNGDSTSVPAILKELNQYLSENREKEEEVSVGFALLYYLKGVLYKLQDIPSNAISSFLSSLSLFPYNWTCWTELISCITRSDESLLLLKVLNEKLTSEKSQIMLKFFKLSVFQEFNGNIDDFIQELDYLLLIFPRFAFLKTQHALINYHYMDYVSAGLIFDQIIKLDPYRLEDMDTYSNILYVMQKTSKLAYLAQFASGVDRFRAETCCIIANYYSAKQEHEKSIMYFRRALTLNKNSTSAWTLMGHEFVELKNSHAAIECYRRAVDINPRDFKAWYGLGQAYEVLDMHLYSLYYFQRSCALKPLDKRMWQALASCYEKVDSIDESIRCYSRALQLSLNSSQDISILYRLAILHEQIKDIESCRGYMVKCVEAQEQSDGLISDEITKASLWLARHEAKHKKFAEAYKYALNVTHGSSQEIEEARALARECRRRMD</sequence>
<proteinExistence type="predicted"/>
<dbReference type="Proteomes" id="UP000054304">
    <property type="component" value="Unassembled WGS sequence"/>
</dbReference>
<dbReference type="SMART" id="SM00028">
    <property type="entry name" value="TPR"/>
    <property type="match status" value="6"/>
</dbReference>
<keyword evidence="4" id="KW-0833">Ubl conjugation pathway</keyword>
<keyword evidence="5 7" id="KW-0802">TPR repeat</keyword>
<dbReference type="GO" id="GO:0005680">
    <property type="term" value="C:anaphase-promoting complex"/>
    <property type="evidence" value="ECO:0007669"/>
    <property type="project" value="EnsemblFungi"/>
</dbReference>
<feature type="domain" description="Cdc23" evidence="8">
    <location>
        <begin position="12"/>
        <end position="331"/>
    </location>
</feature>
<reference evidence="9 10" key="1">
    <citation type="submission" date="2014-12" db="EMBL/GenBank/DDBJ databases">
        <authorList>
            <person name="Neuveglise Cecile"/>
        </authorList>
    </citation>
    <scope>NUCLEOTIDE SEQUENCE [LARGE SCALE GENOMIC DNA]</scope>
    <source>
        <strain evidence="9 10">CBS 12615</strain>
    </source>
</reference>
<keyword evidence="3" id="KW-0498">Mitosis</keyword>
<evidence type="ECO:0000313" key="10">
    <source>
        <dbReference type="Proteomes" id="UP000054304"/>
    </source>
</evidence>
<dbReference type="Pfam" id="PF13181">
    <property type="entry name" value="TPR_8"/>
    <property type="match status" value="2"/>
</dbReference>
<evidence type="ECO:0000313" key="9">
    <source>
        <dbReference type="EMBL" id="CEP62606.1"/>
    </source>
</evidence>
<feature type="repeat" description="TPR" evidence="7">
    <location>
        <begin position="392"/>
        <end position="425"/>
    </location>
</feature>
<dbReference type="GO" id="GO:0051301">
    <property type="term" value="P:cell division"/>
    <property type="evidence" value="ECO:0007669"/>
    <property type="project" value="UniProtKB-KW"/>
</dbReference>
<keyword evidence="1" id="KW-0132">Cell division</keyword>
<dbReference type="STRING" id="1245769.A0A0C7NAV3"/>
<dbReference type="GO" id="GO:0045842">
    <property type="term" value="P:positive regulation of mitotic metaphase/anaphase transition"/>
    <property type="evidence" value="ECO:0007669"/>
    <property type="project" value="TreeGrafter"/>
</dbReference>
<dbReference type="GeneID" id="34686076"/>
<dbReference type="PANTHER" id="PTHR12558:SF10">
    <property type="entry name" value="CELL DIVISION CYCLE PROTEIN 23 HOMOLOG"/>
    <property type="match status" value="1"/>
</dbReference>
<dbReference type="PROSITE" id="PS50005">
    <property type="entry name" value="TPR"/>
    <property type="match status" value="3"/>
</dbReference>